<dbReference type="InterPro" id="IPR050109">
    <property type="entry name" value="HTH-type_TetR-like_transc_reg"/>
</dbReference>
<evidence type="ECO:0000313" key="8">
    <source>
        <dbReference type="Proteomes" id="UP000325957"/>
    </source>
</evidence>
<evidence type="ECO:0000256" key="3">
    <source>
        <dbReference type="ARBA" id="ARBA00023125"/>
    </source>
</evidence>
<evidence type="ECO:0000256" key="5">
    <source>
        <dbReference type="PROSITE-ProRule" id="PRU00335"/>
    </source>
</evidence>
<dbReference type="Pfam" id="PF13977">
    <property type="entry name" value="TetR_C_6"/>
    <property type="match status" value="1"/>
</dbReference>
<dbReference type="InterPro" id="IPR039538">
    <property type="entry name" value="BetI_C"/>
</dbReference>
<accession>A0A5J5KXS6</accession>
<keyword evidence="4" id="KW-0804">Transcription</keyword>
<proteinExistence type="predicted"/>
<dbReference type="Proteomes" id="UP000325957">
    <property type="component" value="Unassembled WGS sequence"/>
</dbReference>
<keyword evidence="3 5" id="KW-0238">DNA-binding</keyword>
<reference evidence="7 8" key="1">
    <citation type="submission" date="2019-05" db="EMBL/GenBank/DDBJ databases">
        <title>Kocuria coralli sp. nov., a novel actinobacterium isolated from coral reef seawater.</title>
        <authorList>
            <person name="Li J."/>
        </authorList>
    </citation>
    <scope>NUCLEOTIDE SEQUENCE [LARGE SCALE GENOMIC DNA]</scope>
    <source>
        <strain evidence="7 8">SCSIO 13007</strain>
    </source>
</reference>
<dbReference type="PRINTS" id="PR00455">
    <property type="entry name" value="HTHTETR"/>
</dbReference>
<gene>
    <name evidence="7" type="ORF">FCK90_10960</name>
</gene>
<dbReference type="EMBL" id="SZWF01000015">
    <property type="protein sequence ID" value="KAA9393695.1"/>
    <property type="molecule type" value="Genomic_DNA"/>
</dbReference>
<evidence type="ECO:0000313" key="7">
    <source>
        <dbReference type="EMBL" id="KAA9393695.1"/>
    </source>
</evidence>
<dbReference type="Pfam" id="PF00440">
    <property type="entry name" value="TetR_N"/>
    <property type="match status" value="1"/>
</dbReference>
<protein>
    <submittedName>
        <fullName evidence="7">TetR/AcrR family transcriptional regulator</fullName>
    </submittedName>
</protein>
<evidence type="ECO:0000256" key="2">
    <source>
        <dbReference type="ARBA" id="ARBA00023015"/>
    </source>
</evidence>
<evidence type="ECO:0000259" key="6">
    <source>
        <dbReference type="PROSITE" id="PS50977"/>
    </source>
</evidence>
<dbReference type="AlphaFoldDB" id="A0A5J5KXS6"/>
<dbReference type="InterPro" id="IPR036271">
    <property type="entry name" value="Tet_transcr_reg_TetR-rel_C_sf"/>
</dbReference>
<feature type="DNA-binding region" description="H-T-H motif" evidence="5">
    <location>
        <begin position="35"/>
        <end position="54"/>
    </location>
</feature>
<keyword evidence="1" id="KW-0678">Repressor</keyword>
<keyword evidence="2" id="KW-0805">Transcription regulation</keyword>
<feature type="domain" description="HTH tetR-type" evidence="6">
    <location>
        <begin position="12"/>
        <end position="72"/>
    </location>
</feature>
<evidence type="ECO:0000256" key="1">
    <source>
        <dbReference type="ARBA" id="ARBA00022491"/>
    </source>
</evidence>
<dbReference type="InterPro" id="IPR001647">
    <property type="entry name" value="HTH_TetR"/>
</dbReference>
<evidence type="ECO:0000256" key="4">
    <source>
        <dbReference type="ARBA" id="ARBA00023163"/>
    </source>
</evidence>
<keyword evidence="8" id="KW-1185">Reference proteome</keyword>
<dbReference type="InterPro" id="IPR009057">
    <property type="entry name" value="Homeodomain-like_sf"/>
</dbReference>
<dbReference type="PANTHER" id="PTHR30055:SF234">
    <property type="entry name" value="HTH-TYPE TRANSCRIPTIONAL REGULATOR BETI"/>
    <property type="match status" value="1"/>
</dbReference>
<dbReference type="SUPFAM" id="SSF46689">
    <property type="entry name" value="Homeodomain-like"/>
    <property type="match status" value="1"/>
</dbReference>
<name>A0A5J5KXS6_9MICC</name>
<dbReference type="PANTHER" id="PTHR30055">
    <property type="entry name" value="HTH-TYPE TRANSCRIPTIONAL REGULATOR RUTR"/>
    <property type="match status" value="1"/>
</dbReference>
<dbReference type="SUPFAM" id="SSF48498">
    <property type="entry name" value="Tetracyclin repressor-like, C-terminal domain"/>
    <property type="match status" value="1"/>
</dbReference>
<dbReference type="GO" id="GO:0000976">
    <property type="term" value="F:transcription cis-regulatory region binding"/>
    <property type="evidence" value="ECO:0007669"/>
    <property type="project" value="TreeGrafter"/>
</dbReference>
<dbReference type="GO" id="GO:0003700">
    <property type="term" value="F:DNA-binding transcription factor activity"/>
    <property type="evidence" value="ECO:0007669"/>
    <property type="project" value="TreeGrafter"/>
</dbReference>
<sequence length="209" mass="23763">MSKARGPYSKGVAKREEILRVALEVVSENGYHNTLNRDIAERAGLSPTGLMHYFGSKEELFIEVLRARDRHDVATFWDPRRDFRGFLDVIAHNATVPGLVQLYIEYSAEASFGKHPAHSFFIERHERTRSFMREAIQKAQYAGELGPNVQTEEAANLIIASADGLQQQWLLDPSVDMVAHLERLWDLIRAGSWADEKSPLVQEAQAFRQ</sequence>
<organism evidence="7 8">
    <name type="scientific">Kocuria coralli</name>
    <dbReference type="NCBI Taxonomy" id="1461025"/>
    <lineage>
        <taxon>Bacteria</taxon>
        <taxon>Bacillati</taxon>
        <taxon>Actinomycetota</taxon>
        <taxon>Actinomycetes</taxon>
        <taxon>Micrococcales</taxon>
        <taxon>Micrococcaceae</taxon>
        <taxon>Kocuria</taxon>
    </lineage>
</organism>
<dbReference type="Gene3D" id="1.10.357.10">
    <property type="entry name" value="Tetracycline Repressor, domain 2"/>
    <property type="match status" value="1"/>
</dbReference>
<dbReference type="OrthoDB" id="5118063at2"/>
<comment type="caution">
    <text evidence="7">The sequence shown here is derived from an EMBL/GenBank/DDBJ whole genome shotgun (WGS) entry which is preliminary data.</text>
</comment>
<dbReference type="PROSITE" id="PS50977">
    <property type="entry name" value="HTH_TETR_2"/>
    <property type="match status" value="1"/>
</dbReference>
<dbReference type="Gene3D" id="1.10.10.60">
    <property type="entry name" value="Homeodomain-like"/>
    <property type="match status" value="1"/>
</dbReference>
<dbReference type="RefSeq" id="WP_158034338.1">
    <property type="nucleotide sequence ID" value="NZ_ML708621.1"/>
</dbReference>